<comment type="caution">
    <text evidence="4">The sequence shown here is derived from an EMBL/GenBank/DDBJ whole genome shotgun (WGS) entry which is preliminary data.</text>
</comment>
<accession>A0A2S5RDX5</accession>
<dbReference type="PROSITE" id="PS50893">
    <property type="entry name" value="ABC_TRANSPORTER_2"/>
    <property type="match status" value="2"/>
</dbReference>
<sequence>MSKYAVEFEKITKSFLNGAIIANQNIDLQIKKGEIHALVGENGAGKSTLMSILFGLYQPTSGVIKINGQEVVISNPIKANKLGIGMVHQHFKLVDVATVWENIALGVEHTRGNIFLDKNRIKAELTVIMNKYHLYVDLNAKIQDISVGMQQRVEILKILYRQADILVFDEPTAVLTPQQIEGLLKVMLNLQKAGKTIIFISHKIDEIKKVANTATVIRHGKKIIDLDVKTMSVSDIAQAMVGRKIVEVKNDYAPRCSDQPILQIINLSVGKETNHKINALETFNLDLYPGEIVAIAGVEGNGQKELVEAVTGLIKTQSGAVIFKNLNLLVETIKKRYELGMSHIPEDRHKYGMLLDFSVQDNIVSQEIDHYPFSKKGLINKKAITHYAQAIIKDFDVRGSRNGIAMARGLSGGNQQKVVVGRELRKQHDLLIVAQPTRGLDVGAIEYIHAQILAEKAKGKGVLLISYELNEIMALADRIVVINDGKKVGEVAGKGASKAEIGALMTGKQTLEKELNYE</sequence>
<keyword evidence="2 4" id="KW-0067">ATP-binding</keyword>
<dbReference type="GO" id="GO:0016887">
    <property type="term" value="F:ATP hydrolysis activity"/>
    <property type="evidence" value="ECO:0007669"/>
    <property type="project" value="InterPro"/>
</dbReference>
<protein>
    <submittedName>
        <fullName evidence="4">Ribose/galactose ABC transporter ATP-binding protein</fullName>
    </submittedName>
</protein>
<dbReference type="InterPro" id="IPR003593">
    <property type="entry name" value="AAA+_ATPase"/>
</dbReference>
<dbReference type="GO" id="GO:0005524">
    <property type="term" value="F:ATP binding"/>
    <property type="evidence" value="ECO:0007669"/>
    <property type="project" value="UniProtKB-KW"/>
</dbReference>
<dbReference type="PROSITE" id="PS00211">
    <property type="entry name" value="ABC_TRANSPORTER_1"/>
    <property type="match status" value="2"/>
</dbReference>
<dbReference type="EMBL" id="PHNE01000002">
    <property type="protein sequence ID" value="PPE05510.1"/>
    <property type="molecule type" value="Genomic_DNA"/>
</dbReference>
<reference evidence="4 5" key="1">
    <citation type="submission" date="2017-11" db="EMBL/GenBank/DDBJ databases">
        <title>Genome sequence of Entomoplasma lucivorax PIPN-2 (ATCC 49196).</title>
        <authorList>
            <person name="Lo W.-S."/>
            <person name="Gasparich G.E."/>
            <person name="Kuo C.-H."/>
        </authorList>
    </citation>
    <scope>NUCLEOTIDE SEQUENCE [LARGE SCALE GENOMIC DNA]</scope>
    <source>
        <strain evidence="4 5">PIPN-2</strain>
    </source>
</reference>
<keyword evidence="1" id="KW-0547">Nucleotide-binding</keyword>
<name>A0A2S5RDX5_9MOLU</name>
<dbReference type="InterPro" id="IPR027417">
    <property type="entry name" value="P-loop_NTPase"/>
</dbReference>
<dbReference type="STRING" id="1399797.GCA_000518285_00095"/>
<evidence type="ECO:0000256" key="2">
    <source>
        <dbReference type="ARBA" id="ARBA00022840"/>
    </source>
</evidence>
<evidence type="ECO:0000313" key="5">
    <source>
        <dbReference type="Proteomes" id="UP000237865"/>
    </source>
</evidence>
<dbReference type="CDD" id="cd03216">
    <property type="entry name" value="ABC_Carb_Monos_I"/>
    <property type="match status" value="1"/>
</dbReference>
<feature type="domain" description="ABC transporter" evidence="3">
    <location>
        <begin position="6"/>
        <end position="244"/>
    </location>
</feature>
<dbReference type="InterPro" id="IPR017871">
    <property type="entry name" value="ABC_transporter-like_CS"/>
</dbReference>
<dbReference type="PANTHER" id="PTHR43790:SF4">
    <property type="entry name" value="GUANOSINE IMPORT ATP-BINDING PROTEIN NUPO"/>
    <property type="match status" value="1"/>
</dbReference>
<dbReference type="SMART" id="SM00382">
    <property type="entry name" value="AAA"/>
    <property type="match status" value="2"/>
</dbReference>
<dbReference type="Pfam" id="PF00005">
    <property type="entry name" value="ABC_tran"/>
    <property type="match status" value="2"/>
</dbReference>
<dbReference type="PANTHER" id="PTHR43790">
    <property type="entry name" value="CARBOHYDRATE TRANSPORT ATP-BINDING PROTEIN MG119-RELATED"/>
    <property type="match status" value="1"/>
</dbReference>
<dbReference type="Proteomes" id="UP000237865">
    <property type="component" value="Unassembled WGS sequence"/>
</dbReference>
<evidence type="ECO:0000313" key="4">
    <source>
        <dbReference type="EMBL" id="PPE05510.1"/>
    </source>
</evidence>
<dbReference type="InterPro" id="IPR050107">
    <property type="entry name" value="ABC_carbohydrate_import_ATPase"/>
</dbReference>
<proteinExistence type="predicted"/>
<feature type="domain" description="ABC transporter" evidence="3">
    <location>
        <begin position="262"/>
        <end position="509"/>
    </location>
</feature>
<dbReference type="InterPro" id="IPR003439">
    <property type="entry name" value="ABC_transporter-like_ATP-bd"/>
</dbReference>
<organism evidence="4 5">
    <name type="scientific">Williamsoniiplasma lucivorax</name>
    <dbReference type="NCBI Taxonomy" id="209274"/>
    <lineage>
        <taxon>Bacteria</taxon>
        <taxon>Bacillati</taxon>
        <taxon>Mycoplasmatota</taxon>
        <taxon>Mollicutes</taxon>
        <taxon>Entomoplasmatales</taxon>
        <taxon>Williamsoniiplasma</taxon>
    </lineage>
</organism>
<keyword evidence="5" id="KW-1185">Reference proteome</keyword>
<dbReference type="AlphaFoldDB" id="A0A2S5RDX5"/>
<dbReference type="SUPFAM" id="SSF52540">
    <property type="entry name" value="P-loop containing nucleoside triphosphate hydrolases"/>
    <property type="match status" value="2"/>
</dbReference>
<gene>
    <name evidence="4" type="ORF">ELUCI_v1c06030</name>
</gene>
<evidence type="ECO:0000256" key="1">
    <source>
        <dbReference type="ARBA" id="ARBA00022741"/>
    </source>
</evidence>
<dbReference type="Gene3D" id="3.40.50.300">
    <property type="entry name" value="P-loop containing nucleotide triphosphate hydrolases"/>
    <property type="match status" value="2"/>
</dbReference>
<dbReference type="CDD" id="cd03215">
    <property type="entry name" value="ABC_Carb_Monos_II"/>
    <property type="match status" value="1"/>
</dbReference>
<evidence type="ECO:0000259" key="3">
    <source>
        <dbReference type="PROSITE" id="PS50893"/>
    </source>
</evidence>
<dbReference type="RefSeq" id="WP_028126332.1">
    <property type="nucleotide sequence ID" value="NZ_PHNE01000002.1"/>
</dbReference>